<protein>
    <submittedName>
        <fullName evidence="1">Uncharacterized protein</fullName>
    </submittedName>
</protein>
<dbReference type="EMBL" id="MKZO01000044">
    <property type="protein sequence ID" value="OLS60589.1"/>
    <property type="molecule type" value="Genomic_DNA"/>
</dbReference>
<dbReference type="RefSeq" id="WP_075805278.1">
    <property type="nucleotide sequence ID" value="NZ_MKZO01000044.1"/>
</dbReference>
<gene>
    <name evidence="1" type="ORF">PSEMO_45620</name>
</gene>
<organism evidence="1 2">
    <name type="scientific">Pseudomonas putida</name>
    <name type="common">Arthrobacter siderocapsulatus</name>
    <dbReference type="NCBI Taxonomy" id="303"/>
    <lineage>
        <taxon>Bacteria</taxon>
        <taxon>Pseudomonadati</taxon>
        <taxon>Pseudomonadota</taxon>
        <taxon>Gammaproteobacteria</taxon>
        <taxon>Pseudomonadales</taxon>
        <taxon>Pseudomonadaceae</taxon>
        <taxon>Pseudomonas</taxon>
    </lineage>
</organism>
<dbReference type="Proteomes" id="UP000186736">
    <property type="component" value="Unassembled WGS sequence"/>
</dbReference>
<dbReference type="AlphaFoldDB" id="A0A1Q9QZJ9"/>
<evidence type="ECO:0000313" key="2">
    <source>
        <dbReference type="Proteomes" id="UP000186736"/>
    </source>
</evidence>
<evidence type="ECO:0000313" key="1">
    <source>
        <dbReference type="EMBL" id="OLS60589.1"/>
    </source>
</evidence>
<comment type="caution">
    <text evidence="1">The sequence shown here is derived from an EMBL/GenBank/DDBJ whole genome shotgun (WGS) entry which is preliminary data.</text>
</comment>
<sequence length="76" mass="8332">MSKPRARTSTSAKVTVTIELSNLGSWGPECTIDQVYRQAREAAIGRLNKVFKDQAASTRILGPVIVEAVTTDLEKR</sequence>
<accession>A0A1Q9QZJ9</accession>
<reference evidence="1 2" key="1">
    <citation type="submission" date="2016-10" db="EMBL/GenBank/DDBJ databases">
        <title>Genome Sequence of Pseudomonas putida GM4FR.</title>
        <authorList>
            <person name="Poehlein A."/>
            <person name="Wemheuer F."/>
            <person name="Hollensteiner J."/>
            <person name="Wemheuer B."/>
        </authorList>
    </citation>
    <scope>NUCLEOTIDE SEQUENCE [LARGE SCALE GENOMIC DNA]</scope>
    <source>
        <strain evidence="1 2">GM4FR</strain>
    </source>
</reference>
<name>A0A1Q9QZJ9_PSEPU</name>
<proteinExistence type="predicted"/>
<dbReference type="OrthoDB" id="6984264at2"/>